<dbReference type="AlphaFoldDB" id="A0A450UV70"/>
<organism evidence="9">
    <name type="scientific">Candidatus Kentrum eta</name>
    <dbReference type="NCBI Taxonomy" id="2126337"/>
    <lineage>
        <taxon>Bacteria</taxon>
        <taxon>Pseudomonadati</taxon>
        <taxon>Pseudomonadota</taxon>
        <taxon>Gammaproteobacteria</taxon>
        <taxon>Candidatus Kentrum</taxon>
    </lineage>
</organism>
<comment type="similarity">
    <text evidence="1">Belongs to the thioredoxin family.</text>
</comment>
<name>A0A450UV70_9GAMM</name>
<dbReference type="NCBIfam" id="TIGR01068">
    <property type="entry name" value="thioredoxin"/>
    <property type="match status" value="1"/>
</dbReference>
<protein>
    <recommendedName>
        <fullName evidence="6">Thioredoxin</fullName>
    </recommendedName>
</protein>
<evidence type="ECO:0000256" key="3">
    <source>
        <dbReference type="ARBA" id="ARBA00022982"/>
    </source>
</evidence>
<dbReference type="Pfam" id="PF14559">
    <property type="entry name" value="TPR_19"/>
    <property type="match status" value="1"/>
</dbReference>
<dbReference type="Gene3D" id="1.25.40.10">
    <property type="entry name" value="Tetratricopeptide repeat domain"/>
    <property type="match status" value="2"/>
</dbReference>
<keyword evidence="5" id="KW-0676">Redox-active center</keyword>
<dbReference type="PANTHER" id="PTHR45663:SF11">
    <property type="entry name" value="GEO12009P1"/>
    <property type="match status" value="1"/>
</dbReference>
<evidence type="ECO:0000259" key="7">
    <source>
        <dbReference type="PROSITE" id="PS51352"/>
    </source>
</evidence>
<gene>
    <name evidence="9" type="ORF">BECKH772A_GA0070896_101036</name>
    <name evidence="8" type="ORF">BECKH772B_GA0070898_100857</name>
    <name evidence="10" type="ORF">BECKH772C_GA0070978_101076</name>
</gene>
<dbReference type="PANTHER" id="PTHR45663">
    <property type="entry name" value="GEO12009P1"/>
    <property type="match status" value="1"/>
</dbReference>
<evidence type="ECO:0000313" key="9">
    <source>
        <dbReference type="EMBL" id="VFJ96412.1"/>
    </source>
</evidence>
<keyword evidence="4" id="KW-1015">Disulfide bond</keyword>
<dbReference type="PRINTS" id="PR00421">
    <property type="entry name" value="THIOREDOXIN"/>
</dbReference>
<evidence type="ECO:0000256" key="4">
    <source>
        <dbReference type="ARBA" id="ARBA00023157"/>
    </source>
</evidence>
<dbReference type="EMBL" id="CAADFJ010000107">
    <property type="protein sequence ID" value="VFK02906.1"/>
    <property type="molecule type" value="Genomic_DNA"/>
</dbReference>
<dbReference type="InterPro" id="IPR005746">
    <property type="entry name" value="Thioredoxin"/>
</dbReference>
<dbReference type="EMBL" id="CAADFI010000085">
    <property type="protein sequence ID" value="VFJ95964.1"/>
    <property type="molecule type" value="Genomic_DNA"/>
</dbReference>
<sequence>MATSEYVFDVDDWNFPEIVLENSQRIPVLVDFWATWCAPCRMLAPILNKLAEEFAGTFIVAKVDTDEQQQLAARYGVQSLPTVKVFRNGTVVDEFLGAQQEGTIRRILDRHVERESDRIRAQAMALHVQGKTEEAVERLQSALVMDPANERILLDLARLSLARGQFVEVEQLLHELPTNRQSDVDVLEIRTRLKFLRIADGALPVAALEERIASTPDDCEAHYQLAARRVIEGDYEVAMEHFMEIMRRNRRFRNDAGRKGLVDTFTLIGDSNLSLVSRYRSKMSAILY</sequence>
<dbReference type="Pfam" id="PF14561">
    <property type="entry name" value="TPR_20"/>
    <property type="match status" value="1"/>
</dbReference>
<dbReference type="InterPro" id="IPR011990">
    <property type="entry name" value="TPR-like_helical_dom_sf"/>
</dbReference>
<proteinExistence type="inferred from homology"/>
<dbReference type="InterPro" id="IPR036249">
    <property type="entry name" value="Thioredoxin-like_sf"/>
</dbReference>
<evidence type="ECO:0000313" key="10">
    <source>
        <dbReference type="EMBL" id="VFK02906.1"/>
    </source>
</evidence>
<dbReference type="SUPFAM" id="SSF52833">
    <property type="entry name" value="Thioredoxin-like"/>
    <property type="match status" value="1"/>
</dbReference>
<dbReference type="CDD" id="cd02947">
    <property type="entry name" value="TRX_family"/>
    <property type="match status" value="1"/>
</dbReference>
<evidence type="ECO:0000313" key="8">
    <source>
        <dbReference type="EMBL" id="VFJ95964.1"/>
    </source>
</evidence>
<dbReference type="PROSITE" id="PS00194">
    <property type="entry name" value="THIOREDOXIN_1"/>
    <property type="match status" value="1"/>
</dbReference>
<accession>A0A450UV70</accession>
<dbReference type="EMBL" id="CAADFG010000103">
    <property type="protein sequence ID" value="VFJ96412.1"/>
    <property type="molecule type" value="Genomic_DNA"/>
</dbReference>
<dbReference type="GO" id="GO:0015035">
    <property type="term" value="F:protein-disulfide reductase activity"/>
    <property type="evidence" value="ECO:0007669"/>
    <property type="project" value="UniProtKB-UniRule"/>
</dbReference>
<reference evidence="9" key="1">
    <citation type="submission" date="2019-02" db="EMBL/GenBank/DDBJ databases">
        <authorList>
            <person name="Gruber-Vodicka R. H."/>
            <person name="Seah K. B. B."/>
        </authorList>
    </citation>
    <scope>NUCLEOTIDE SEQUENCE</scope>
    <source>
        <strain evidence="10">BECK_SA2B12</strain>
        <strain evidence="9">BECK_SA2B15</strain>
        <strain evidence="8">BECK_SA2B20</strain>
    </source>
</reference>
<evidence type="ECO:0000256" key="6">
    <source>
        <dbReference type="NCBIfam" id="TIGR01068"/>
    </source>
</evidence>
<dbReference type="SUPFAM" id="SSF48452">
    <property type="entry name" value="TPR-like"/>
    <property type="match status" value="1"/>
</dbReference>
<dbReference type="GO" id="GO:0006950">
    <property type="term" value="P:response to stress"/>
    <property type="evidence" value="ECO:0007669"/>
    <property type="project" value="UniProtKB-ARBA"/>
</dbReference>
<feature type="domain" description="Thioredoxin" evidence="7">
    <location>
        <begin position="1"/>
        <end position="113"/>
    </location>
</feature>
<evidence type="ECO:0000256" key="1">
    <source>
        <dbReference type="ARBA" id="ARBA00008987"/>
    </source>
</evidence>
<evidence type="ECO:0000256" key="2">
    <source>
        <dbReference type="ARBA" id="ARBA00022448"/>
    </source>
</evidence>
<dbReference type="Gene3D" id="3.40.30.10">
    <property type="entry name" value="Glutaredoxin"/>
    <property type="match status" value="1"/>
</dbReference>
<evidence type="ECO:0000256" key="5">
    <source>
        <dbReference type="ARBA" id="ARBA00023284"/>
    </source>
</evidence>
<keyword evidence="3" id="KW-0249">Electron transport</keyword>
<dbReference type="InterPro" id="IPR013766">
    <property type="entry name" value="Thioredoxin_domain"/>
</dbReference>
<dbReference type="GO" id="GO:0005737">
    <property type="term" value="C:cytoplasm"/>
    <property type="evidence" value="ECO:0007669"/>
    <property type="project" value="TreeGrafter"/>
</dbReference>
<keyword evidence="2" id="KW-0813">Transport</keyword>
<dbReference type="FunFam" id="3.40.30.10:FF:000001">
    <property type="entry name" value="Thioredoxin"/>
    <property type="match status" value="1"/>
</dbReference>
<dbReference type="Pfam" id="PF00085">
    <property type="entry name" value="Thioredoxin"/>
    <property type="match status" value="1"/>
</dbReference>
<dbReference type="InterPro" id="IPR017937">
    <property type="entry name" value="Thioredoxin_CS"/>
</dbReference>
<dbReference type="PROSITE" id="PS51352">
    <property type="entry name" value="THIOREDOXIN_2"/>
    <property type="match status" value="1"/>
</dbReference>